<gene>
    <name evidence="10" type="ORF">UFOPK3773_00410</name>
</gene>
<evidence type="ECO:0000256" key="7">
    <source>
        <dbReference type="ARBA" id="ARBA00023136"/>
    </source>
</evidence>
<keyword evidence="6 9" id="KW-1133">Transmembrane helix</keyword>
<feature type="transmembrane region" description="Helical" evidence="9">
    <location>
        <begin position="77"/>
        <end position="96"/>
    </location>
</feature>
<evidence type="ECO:0000256" key="6">
    <source>
        <dbReference type="ARBA" id="ARBA00022989"/>
    </source>
</evidence>
<evidence type="ECO:0000256" key="4">
    <source>
        <dbReference type="ARBA" id="ARBA00022679"/>
    </source>
</evidence>
<dbReference type="InterPro" id="IPR051085">
    <property type="entry name" value="MB_O-acyltransferase"/>
</dbReference>
<dbReference type="PANTHER" id="PTHR13285:SF23">
    <property type="entry name" value="TEICHOIC ACID D-ALANYLTRANSFERASE"/>
    <property type="match status" value="1"/>
</dbReference>
<evidence type="ECO:0000256" key="5">
    <source>
        <dbReference type="ARBA" id="ARBA00022692"/>
    </source>
</evidence>
<reference evidence="10" key="1">
    <citation type="submission" date="2020-05" db="EMBL/GenBank/DDBJ databases">
        <authorList>
            <person name="Chiriac C."/>
            <person name="Salcher M."/>
            <person name="Ghai R."/>
            <person name="Kavagutti S V."/>
        </authorList>
    </citation>
    <scope>NUCLEOTIDE SEQUENCE</scope>
</reference>
<dbReference type="GO" id="GO:0005886">
    <property type="term" value="C:plasma membrane"/>
    <property type="evidence" value="ECO:0007669"/>
    <property type="project" value="UniProtKB-SubCell"/>
</dbReference>
<evidence type="ECO:0000313" key="10">
    <source>
        <dbReference type="EMBL" id="CAB4933796.1"/>
    </source>
</evidence>
<evidence type="ECO:0000256" key="9">
    <source>
        <dbReference type="SAM" id="Phobius"/>
    </source>
</evidence>
<protein>
    <submittedName>
        <fullName evidence="10">Unannotated protein</fullName>
    </submittedName>
</protein>
<dbReference type="Pfam" id="PF03062">
    <property type="entry name" value="MBOAT"/>
    <property type="match status" value="1"/>
</dbReference>
<feature type="transmembrane region" description="Helical" evidence="9">
    <location>
        <begin position="151"/>
        <end position="170"/>
    </location>
</feature>
<feature type="transmembrane region" description="Helical" evidence="9">
    <location>
        <begin position="413"/>
        <end position="436"/>
    </location>
</feature>
<dbReference type="InterPro" id="IPR024194">
    <property type="entry name" value="Ac/AlaTfrase_AlgI/DltB"/>
</dbReference>
<comment type="subcellular location">
    <subcellularLocation>
        <location evidence="1">Cell membrane</location>
        <topology evidence="1">Multi-pass membrane protein</topology>
    </subcellularLocation>
</comment>
<sequence>MVFPTIEFAVFFAVVLTVSWLLMPHPPAWKIFMLAVSLFFYGFVDAYWVLLLVFSIVANQAAAMAITRLTSPRARKLVLVAAVVVDLGLLGWFKYFDFFAQSFNSALSRVGLGAPLPLLQLMLPIGISFFTFQAISYVADVHSRVTKVASPIDFAVFLTFFPHVVAGPIVRAREFIPQLATPRSPRNLPAVPALFLILGGLFKKLVLADFLATSVVDPVFGSPAAFSSPDTVAAVLGYAAQIYCDFSGYTDIAIGLAMLLGFRFPQNFASPYSAASLQEFWRRWHMTLSRWLRDYLYIPLGGSRRGRVRTAINVLLTFLLGGLWHGAAWTFVIWGAIHGIGLVIERVWGDWRGRRAAPEGRSRVRVLLPKAGGWLLTFVVVCLAWVFFRSPDLPVARGVLSGLVGRWGEGSSLVTPLVVGAIVLGIGTQFLPGRIWRTLERWFSRLPAVLQGIMVGVLIVLMVVLVGDQGVAPFIYFQF</sequence>
<evidence type="ECO:0000256" key="2">
    <source>
        <dbReference type="ARBA" id="ARBA00010323"/>
    </source>
</evidence>
<name>A0A6J7IST0_9ZZZZ</name>
<feature type="transmembrane region" description="Helical" evidence="9">
    <location>
        <begin position="448"/>
        <end position="467"/>
    </location>
</feature>
<proteinExistence type="inferred from homology"/>
<organism evidence="10">
    <name type="scientific">freshwater metagenome</name>
    <dbReference type="NCBI Taxonomy" id="449393"/>
    <lineage>
        <taxon>unclassified sequences</taxon>
        <taxon>metagenomes</taxon>
        <taxon>ecological metagenomes</taxon>
    </lineage>
</organism>
<dbReference type="InterPro" id="IPR028362">
    <property type="entry name" value="AlgI"/>
</dbReference>
<feature type="transmembrane region" description="Helical" evidence="9">
    <location>
        <begin position="31"/>
        <end position="57"/>
    </location>
</feature>
<feature type="transmembrane region" description="Helical" evidence="9">
    <location>
        <begin position="368"/>
        <end position="388"/>
    </location>
</feature>
<dbReference type="GO" id="GO:0016746">
    <property type="term" value="F:acyltransferase activity"/>
    <property type="evidence" value="ECO:0007669"/>
    <property type="project" value="UniProtKB-KW"/>
</dbReference>
<feature type="transmembrane region" description="Helical" evidence="9">
    <location>
        <begin position="331"/>
        <end position="348"/>
    </location>
</feature>
<keyword evidence="4" id="KW-0808">Transferase</keyword>
<feature type="transmembrane region" description="Helical" evidence="9">
    <location>
        <begin position="116"/>
        <end position="139"/>
    </location>
</feature>
<dbReference type="AlphaFoldDB" id="A0A6J7IST0"/>
<keyword evidence="3" id="KW-1003">Cell membrane</keyword>
<evidence type="ECO:0000256" key="3">
    <source>
        <dbReference type="ARBA" id="ARBA00022475"/>
    </source>
</evidence>
<comment type="similarity">
    <text evidence="2">Belongs to the membrane-bound acyltransferase family.</text>
</comment>
<evidence type="ECO:0000256" key="1">
    <source>
        <dbReference type="ARBA" id="ARBA00004651"/>
    </source>
</evidence>
<evidence type="ECO:0000256" key="8">
    <source>
        <dbReference type="ARBA" id="ARBA00023315"/>
    </source>
</evidence>
<dbReference type="InterPro" id="IPR004299">
    <property type="entry name" value="MBOAT_fam"/>
</dbReference>
<keyword evidence="8" id="KW-0012">Acyltransferase</keyword>
<accession>A0A6J7IST0</accession>
<dbReference type="PANTHER" id="PTHR13285">
    <property type="entry name" value="ACYLTRANSFERASE"/>
    <property type="match status" value="1"/>
</dbReference>
<feature type="transmembrane region" description="Helical" evidence="9">
    <location>
        <begin position="7"/>
        <end position="25"/>
    </location>
</feature>
<dbReference type="GO" id="GO:0042121">
    <property type="term" value="P:alginic acid biosynthetic process"/>
    <property type="evidence" value="ECO:0007669"/>
    <property type="project" value="InterPro"/>
</dbReference>
<keyword evidence="7 9" id="KW-0472">Membrane</keyword>
<dbReference type="EMBL" id="CAFBNF010000026">
    <property type="protein sequence ID" value="CAB4933796.1"/>
    <property type="molecule type" value="Genomic_DNA"/>
</dbReference>
<dbReference type="PIRSF" id="PIRSF016636">
    <property type="entry name" value="AlgI_DltB"/>
    <property type="match status" value="1"/>
</dbReference>
<keyword evidence="5 9" id="KW-0812">Transmembrane</keyword>
<dbReference type="PIRSF" id="PIRSF500217">
    <property type="entry name" value="AlgI"/>
    <property type="match status" value="1"/>
</dbReference>